<proteinExistence type="predicted"/>
<organism evidence="1">
    <name type="scientific">Brassica napus</name>
    <name type="common">Rape</name>
    <dbReference type="NCBI Taxonomy" id="3708"/>
    <lineage>
        <taxon>Eukaryota</taxon>
        <taxon>Viridiplantae</taxon>
        <taxon>Streptophyta</taxon>
        <taxon>Embryophyta</taxon>
        <taxon>Tracheophyta</taxon>
        <taxon>Spermatophyta</taxon>
        <taxon>Magnoliopsida</taxon>
        <taxon>eudicotyledons</taxon>
        <taxon>Gunneridae</taxon>
        <taxon>Pentapetalae</taxon>
        <taxon>rosids</taxon>
        <taxon>malvids</taxon>
        <taxon>Brassicales</taxon>
        <taxon>Brassicaceae</taxon>
        <taxon>Brassiceae</taxon>
        <taxon>Brassica</taxon>
    </lineage>
</organism>
<dbReference type="AlphaFoldDB" id="A0A816KD96"/>
<accession>A0A816KD96</accession>
<dbReference type="EMBL" id="HG994366">
    <property type="protein sequence ID" value="CAF1898174.1"/>
    <property type="molecule type" value="Genomic_DNA"/>
</dbReference>
<evidence type="ECO:0000313" key="1">
    <source>
        <dbReference type="EMBL" id="CAF1898174.1"/>
    </source>
</evidence>
<sequence length="44" mass="5087">MLVVSLYRPRMCVFNFRCKLLASYVSFESFLPSSPQGQLCAYHP</sequence>
<name>A0A816KD96_BRANA</name>
<reference evidence="1" key="1">
    <citation type="submission" date="2021-01" db="EMBL/GenBank/DDBJ databases">
        <authorList>
            <consortium name="Genoscope - CEA"/>
            <person name="William W."/>
        </authorList>
    </citation>
    <scope>NUCLEOTIDE SEQUENCE</scope>
</reference>
<protein>
    <submittedName>
        <fullName evidence="1">(rape) hypothetical protein</fullName>
    </submittedName>
</protein>
<gene>
    <name evidence="1" type="ORF">DARMORV10_C02P19120.1</name>
</gene>
<dbReference type="Proteomes" id="UP001295469">
    <property type="component" value="Chromosome C02"/>
</dbReference>